<keyword evidence="4" id="KW-1185">Reference proteome</keyword>
<feature type="compositionally biased region" description="Polar residues" evidence="1">
    <location>
        <begin position="104"/>
        <end position="121"/>
    </location>
</feature>
<proteinExistence type="predicted"/>
<feature type="domain" description="STAS" evidence="2">
    <location>
        <begin position="9"/>
        <end position="332"/>
    </location>
</feature>
<dbReference type="PROSITE" id="PS50801">
    <property type="entry name" value="STAS"/>
    <property type="match status" value="1"/>
</dbReference>
<evidence type="ECO:0000256" key="1">
    <source>
        <dbReference type="SAM" id="MobiDB-lite"/>
    </source>
</evidence>
<protein>
    <recommendedName>
        <fullName evidence="2">STAS domain-containing protein</fullName>
    </recommendedName>
</protein>
<comment type="caution">
    <text evidence="3">The sequence shown here is derived from an EMBL/GenBank/DDBJ whole genome shotgun (WGS) entry which is preliminary data.</text>
</comment>
<evidence type="ECO:0000259" key="2">
    <source>
        <dbReference type="PROSITE" id="PS50801"/>
    </source>
</evidence>
<accession>A0ABN3XTZ2</accession>
<dbReference type="RefSeq" id="WP_344890593.1">
    <property type="nucleotide sequence ID" value="NZ_BAAAWD010000006.1"/>
</dbReference>
<reference evidence="3 4" key="1">
    <citation type="journal article" date="2019" name="Int. J. Syst. Evol. Microbiol.">
        <title>The Global Catalogue of Microorganisms (GCM) 10K type strain sequencing project: providing services to taxonomists for standard genome sequencing and annotation.</title>
        <authorList>
            <consortium name="The Broad Institute Genomics Platform"/>
            <consortium name="The Broad Institute Genome Sequencing Center for Infectious Disease"/>
            <person name="Wu L."/>
            <person name="Ma J."/>
        </authorList>
    </citation>
    <scope>NUCLEOTIDE SEQUENCE [LARGE SCALE GENOMIC DNA]</scope>
    <source>
        <strain evidence="3 4">JCM 3106</strain>
    </source>
</reference>
<dbReference type="EMBL" id="BAAAWD010000006">
    <property type="protein sequence ID" value="GAA2996544.1"/>
    <property type="molecule type" value="Genomic_DNA"/>
</dbReference>
<evidence type="ECO:0000313" key="3">
    <source>
        <dbReference type="EMBL" id="GAA2996544.1"/>
    </source>
</evidence>
<dbReference type="Gene3D" id="3.30.750.24">
    <property type="entry name" value="STAS domain"/>
    <property type="match status" value="1"/>
</dbReference>
<dbReference type="PANTHER" id="PTHR33495">
    <property type="entry name" value="ANTI-SIGMA FACTOR ANTAGONIST TM_1081-RELATED-RELATED"/>
    <property type="match status" value="1"/>
</dbReference>
<dbReference type="CDD" id="cd07043">
    <property type="entry name" value="STAS_anti-anti-sigma_factors"/>
    <property type="match status" value="1"/>
</dbReference>
<dbReference type="PRINTS" id="PR01217">
    <property type="entry name" value="PRICHEXTENSN"/>
</dbReference>
<name>A0ABN3XTZ2_9ACTN</name>
<dbReference type="InterPro" id="IPR002645">
    <property type="entry name" value="STAS_dom"/>
</dbReference>
<organism evidence="3 4">
    <name type="scientific">Streptosporangium longisporum</name>
    <dbReference type="NCBI Taxonomy" id="46187"/>
    <lineage>
        <taxon>Bacteria</taxon>
        <taxon>Bacillati</taxon>
        <taxon>Actinomycetota</taxon>
        <taxon>Actinomycetes</taxon>
        <taxon>Streptosporangiales</taxon>
        <taxon>Streptosporangiaceae</taxon>
        <taxon>Streptosporangium</taxon>
    </lineage>
</organism>
<feature type="compositionally biased region" description="Low complexity" evidence="1">
    <location>
        <begin position="249"/>
        <end position="259"/>
    </location>
</feature>
<feature type="compositionally biased region" description="Pro residues" evidence="1">
    <location>
        <begin position="53"/>
        <end position="62"/>
    </location>
</feature>
<sequence length="347" mass="35327">MPPEDAKPLSISADTLGGAIVVRASGELDYDYARVFRRELTRVWDMGVGLPSPGAPPPPAPETPAVLPGASPLLTEPSLVEPSLTEPSLAGPSLAGPSLAEPSFTGSSLSEPSFTGISSTDGPLAPERPFSPSPEHRFAPGTSLFPEHPFSGERHFSSERPSPLEPGVPSPFFPGGPSPVFPGSPPPVSPGDTPPLSPGGPPPVSPGSPPPPFPGTPPPLPPDSPEAPPPPAPPAPPSPDSPDAPPETSPGTAGGTTTPAAPPCLVLDLTGITFCDSTGLAELLWNLRRSQETGTRLVVAGASRTLRHMLATTGLLAYFTMADSVEEALREAGTSAAGEDRVSSPRS</sequence>
<dbReference type="SUPFAM" id="SSF52091">
    <property type="entry name" value="SpoIIaa-like"/>
    <property type="match status" value="1"/>
</dbReference>
<dbReference type="InterPro" id="IPR036513">
    <property type="entry name" value="STAS_dom_sf"/>
</dbReference>
<dbReference type="Pfam" id="PF01740">
    <property type="entry name" value="STAS"/>
    <property type="match status" value="1"/>
</dbReference>
<feature type="compositionally biased region" description="Pro residues" evidence="1">
    <location>
        <begin position="163"/>
        <end position="248"/>
    </location>
</feature>
<evidence type="ECO:0000313" key="4">
    <source>
        <dbReference type="Proteomes" id="UP001499930"/>
    </source>
</evidence>
<gene>
    <name evidence="3" type="ORF">GCM10017559_16310</name>
</gene>
<dbReference type="Proteomes" id="UP001499930">
    <property type="component" value="Unassembled WGS sequence"/>
</dbReference>
<feature type="region of interest" description="Disordered" evidence="1">
    <location>
        <begin position="48"/>
        <end position="259"/>
    </location>
</feature>